<dbReference type="Gene3D" id="3.20.20.140">
    <property type="entry name" value="Metal-dependent hydrolases"/>
    <property type="match status" value="1"/>
</dbReference>
<reference evidence="5" key="1">
    <citation type="journal article" date="2017" name="Genome Biol.">
        <title>Comparative genomics reveals high biological diversity and specific adaptations in the industrially and medically important fungal genus Aspergillus.</title>
        <authorList>
            <person name="de Vries R.P."/>
            <person name="Riley R."/>
            <person name="Wiebenga A."/>
            <person name="Aguilar-Osorio G."/>
            <person name="Amillis S."/>
            <person name="Uchima C.A."/>
            <person name="Anderluh G."/>
            <person name="Asadollahi M."/>
            <person name="Askin M."/>
            <person name="Barry K."/>
            <person name="Battaglia E."/>
            <person name="Bayram O."/>
            <person name="Benocci T."/>
            <person name="Braus-Stromeyer S.A."/>
            <person name="Caldana C."/>
            <person name="Canovas D."/>
            <person name="Cerqueira G.C."/>
            <person name="Chen F."/>
            <person name="Chen W."/>
            <person name="Choi C."/>
            <person name="Clum A."/>
            <person name="Dos Santos R.A."/>
            <person name="Damasio A.R."/>
            <person name="Diallinas G."/>
            <person name="Emri T."/>
            <person name="Fekete E."/>
            <person name="Flipphi M."/>
            <person name="Freyberg S."/>
            <person name="Gallo A."/>
            <person name="Gournas C."/>
            <person name="Habgood R."/>
            <person name="Hainaut M."/>
            <person name="Harispe M.L."/>
            <person name="Henrissat B."/>
            <person name="Hilden K.S."/>
            <person name="Hope R."/>
            <person name="Hossain A."/>
            <person name="Karabika E."/>
            <person name="Karaffa L."/>
            <person name="Karanyi Z."/>
            <person name="Krasevec N."/>
            <person name="Kuo A."/>
            <person name="Kusch H."/>
            <person name="LaButti K."/>
            <person name="Lagendijk E.L."/>
            <person name="Lapidus A."/>
            <person name="Levasseur A."/>
            <person name="Lindquist E."/>
            <person name="Lipzen A."/>
            <person name="Logrieco A.F."/>
            <person name="MacCabe A."/>
            <person name="Maekelae M.R."/>
            <person name="Malavazi I."/>
            <person name="Melin P."/>
            <person name="Meyer V."/>
            <person name="Mielnichuk N."/>
            <person name="Miskei M."/>
            <person name="Molnar A.P."/>
            <person name="Mule G."/>
            <person name="Ngan C.Y."/>
            <person name="Orejas M."/>
            <person name="Orosz E."/>
            <person name="Ouedraogo J.P."/>
            <person name="Overkamp K.M."/>
            <person name="Park H.-S."/>
            <person name="Perrone G."/>
            <person name="Piumi F."/>
            <person name="Punt P.J."/>
            <person name="Ram A.F."/>
            <person name="Ramon A."/>
            <person name="Rauscher S."/>
            <person name="Record E."/>
            <person name="Riano-Pachon D.M."/>
            <person name="Robert V."/>
            <person name="Roehrig J."/>
            <person name="Ruller R."/>
            <person name="Salamov A."/>
            <person name="Salih N.S."/>
            <person name="Samson R.A."/>
            <person name="Sandor E."/>
            <person name="Sanguinetti M."/>
            <person name="Schuetze T."/>
            <person name="Sepcic K."/>
            <person name="Shelest E."/>
            <person name="Sherlock G."/>
            <person name="Sophianopoulou V."/>
            <person name="Squina F.M."/>
            <person name="Sun H."/>
            <person name="Susca A."/>
            <person name="Todd R.B."/>
            <person name="Tsang A."/>
            <person name="Unkles S.E."/>
            <person name="van de Wiele N."/>
            <person name="van Rossen-Uffink D."/>
            <person name="Oliveira J.V."/>
            <person name="Vesth T.C."/>
            <person name="Visser J."/>
            <person name="Yu J.-H."/>
            <person name="Zhou M."/>
            <person name="Andersen M.R."/>
            <person name="Archer D.B."/>
            <person name="Baker S.E."/>
            <person name="Benoit I."/>
            <person name="Brakhage A.A."/>
            <person name="Braus G.H."/>
            <person name="Fischer R."/>
            <person name="Frisvad J.C."/>
            <person name="Goldman G.H."/>
            <person name="Houbraken J."/>
            <person name="Oakley B."/>
            <person name="Pocsi I."/>
            <person name="Scazzocchio C."/>
            <person name="Seiboth B."/>
            <person name="vanKuyk P.A."/>
            <person name="Wortman J."/>
            <person name="Dyer P.S."/>
            <person name="Grigoriev I.V."/>
        </authorList>
    </citation>
    <scope>NUCLEOTIDE SEQUENCE [LARGE SCALE GENOMIC DNA]</scope>
    <source>
        <strain evidence="5">CBS 593.65</strain>
    </source>
</reference>
<dbReference type="InterPro" id="IPR032466">
    <property type="entry name" value="Metal_Hydrolase"/>
</dbReference>
<evidence type="ECO:0000313" key="5">
    <source>
        <dbReference type="Proteomes" id="UP000184356"/>
    </source>
</evidence>
<evidence type="ECO:0000256" key="3">
    <source>
        <dbReference type="SAM" id="MobiDB-lite"/>
    </source>
</evidence>
<dbReference type="GO" id="GO:0070573">
    <property type="term" value="F:metallodipeptidase activity"/>
    <property type="evidence" value="ECO:0007669"/>
    <property type="project" value="InterPro"/>
</dbReference>
<comment type="cofactor">
    <cofactor evidence="2">
        <name>Zn(2+)</name>
        <dbReference type="ChEBI" id="CHEBI:29105"/>
    </cofactor>
</comment>
<keyword evidence="2" id="KW-0479">Metal-binding</keyword>
<dbReference type="EMBL" id="KV878583">
    <property type="protein sequence ID" value="OJJ62121.1"/>
    <property type="molecule type" value="Genomic_DNA"/>
</dbReference>
<dbReference type="PANTHER" id="PTHR10443:SF12">
    <property type="entry name" value="DIPEPTIDASE"/>
    <property type="match status" value="1"/>
</dbReference>
<protein>
    <recommendedName>
        <fullName evidence="2">Dipeptidase</fullName>
        <ecNumber evidence="2">3.4.13.19</ecNumber>
    </recommendedName>
</protein>
<dbReference type="CDD" id="cd01301">
    <property type="entry name" value="rDP_like"/>
    <property type="match status" value="1"/>
</dbReference>
<dbReference type="PANTHER" id="PTHR10443">
    <property type="entry name" value="MICROSOMAL DIPEPTIDASE"/>
    <property type="match status" value="1"/>
</dbReference>
<proteinExistence type="inferred from homology"/>
<evidence type="ECO:0000256" key="1">
    <source>
        <dbReference type="ARBA" id="ARBA00022997"/>
    </source>
</evidence>
<comment type="similarity">
    <text evidence="2">Belongs to the metallo-dependent hydrolases superfamily. Peptidase M19 family.</text>
</comment>
<dbReference type="EC" id="3.4.13.19" evidence="2"/>
<organism evidence="4 5">
    <name type="scientific">Aspergillus sydowii CBS 593.65</name>
    <dbReference type="NCBI Taxonomy" id="1036612"/>
    <lineage>
        <taxon>Eukaryota</taxon>
        <taxon>Fungi</taxon>
        <taxon>Dikarya</taxon>
        <taxon>Ascomycota</taxon>
        <taxon>Pezizomycotina</taxon>
        <taxon>Eurotiomycetes</taxon>
        <taxon>Eurotiomycetidae</taxon>
        <taxon>Eurotiales</taxon>
        <taxon>Aspergillaceae</taxon>
        <taxon>Aspergillus</taxon>
        <taxon>Aspergillus subgen. Nidulantes</taxon>
    </lineage>
</organism>
<dbReference type="RefSeq" id="XP_040705927.1">
    <property type="nucleotide sequence ID" value="XM_040841391.1"/>
</dbReference>
<keyword evidence="2" id="KW-0378">Hydrolase</keyword>
<dbReference type="OrthoDB" id="445695at2759"/>
<keyword evidence="1 2" id="KW-0224">Dipeptidase</keyword>
<dbReference type="PROSITE" id="PS51365">
    <property type="entry name" value="RENAL_DIPEPTIDASE_2"/>
    <property type="match status" value="1"/>
</dbReference>
<dbReference type="SUPFAM" id="SSF51556">
    <property type="entry name" value="Metallo-dependent hydrolases"/>
    <property type="match status" value="1"/>
</dbReference>
<feature type="region of interest" description="Disordered" evidence="3">
    <location>
        <begin position="1"/>
        <end position="28"/>
    </location>
</feature>
<keyword evidence="2" id="KW-0645">Protease</keyword>
<comment type="catalytic activity">
    <reaction evidence="2">
        <text>an L-aminoacyl-L-amino acid + H2O = 2 an L-alpha-amino acid</text>
        <dbReference type="Rhea" id="RHEA:48940"/>
        <dbReference type="ChEBI" id="CHEBI:15377"/>
        <dbReference type="ChEBI" id="CHEBI:59869"/>
        <dbReference type="ChEBI" id="CHEBI:77460"/>
        <dbReference type="EC" id="3.4.13.19"/>
    </reaction>
</comment>
<dbReference type="GO" id="GO:0006508">
    <property type="term" value="P:proteolysis"/>
    <property type="evidence" value="ECO:0007669"/>
    <property type="project" value="UniProtKB-KW"/>
</dbReference>
<dbReference type="STRING" id="1036612.A0A1L9TRT4"/>
<feature type="compositionally biased region" description="Basic and acidic residues" evidence="3">
    <location>
        <begin position="7"/>
        <end position="16"/>
    </location>
</feature>
<dbReference type="VEuPathDB" id="FungiDB:ASPSYDRAFT_143983"/>
<evidence type="ECO:0000256" key="2">
    <source>
        <dbReference type="RuleBase" id="RU341113"/>
    </source>
</evidence>
<evidence type="ECO:0000313" key="4">
    <source>
        <dbReference type="EMBL" id="OJJ62121.1"/>
    </source>
</evidence>
<keyword evidence="5" id="KW-1185">Reference proteome</keyword>
<feature type="compositionally biased region" description="Low complexity" evidence="3">
    <location>
        <begin position="19"/>
        <end position="28"/>
    </location>
</feature>
<feature type="region of interest" description="Disordered" evidence="3">
    <location>
        <begin position="316"/>
        <end position="336"/>
    </location>
</feature>
<gene>
    <name evidence="4" type="ORF">ASPSYDRAFT_143983</name>
</gene>
<dbReference type="InterPro" id="IPR008257">
    <property type="entry name" value="Pept_M19"/>
</dbReference>
<accession>A0A1L9TRT4</accession>
<dbReference type="GO" id="GO:0046872">
    <property type="term" value="F:metal ion binding"/>
    <property type="evidence" value="ECO:0007669"/>
    <property type="project" value="UniProtKB-UniRule"/>
</dbReference>
<dbReference type="Pfam" id="PF01244">
    <property type="entry name" value="Peptidase_M19"/>
    <property type="match status" value="1"/>
</dbReference>
<keyword evidence="2" id="KW-0482">Metalloprotease</keyword>
<name>A0A1L9TRT4_9EURO</name>
<dbReference type="Proteomes" id="UP000184356">
    <property type="component" value="Unassembled WGS sequence"/>
</dbReference>
<sequence>MPPLLPTEKDAADLRQHQASPPVAEPVEPSSWKRRALGLVAVGLVACYGIAHLSPCHTRLDPVEQVLQLQPLTDGHNDFAEFIRSYYNNHIYQSNFSDKIELPGQVDSPRLEKGRVRGQFWSVYVACNESSPSPNYEYIHDTLQQIDLIHRLATLYPEHLALVPNTTAFHHTFKASPTRIASFLGIEGLHQIGSSASALRLYHSLGVRYATLTGFCHNEYADSASPAHPLHNGLSSAGRHMVLEMNRLGMAVDLAHVSVKTMHDTLDTTKAPVIFSHSSAYALCNHPRNVPDDILRRLAENGGVVMITFFPEYTRCDSDSDNSDEPEPKSDGATLSDVADHIQYVGEMIGYKHVGLGSDFDGMGSAVRGLEDVSKYPDLIRELLRRGVGVRDVAGVIGGNVLRVMADVEDVAVEMVKEGVKPLED</sequence>
<keyword evidence="2" id="KW-0862">Zinc</keyword>
<dbReference type="GeneID" id="63757464"/>
<dbReference type="AlphaFoldDB" id="A0A1L9TRT4"/>